<reference evidence="2" key="1">
    <citation type="submission" date="2024-01" db="EMBL/GenBank/DDBJ databases">
        <title>Sequencing the genomes of a sandfly, Sergentomyia squamirostris, and its two endosymbionts.</title>
        <authorList>
            <person name="Itokawa K."/>
            <person name="Sanjoba C."/>
        </authorList>
    </citation>
    <scope>NUCLEOTIDE SEQUENCE</scope>
    <source>
        <strain evidence="2">RiSSQ</strain>
    </source>
</reference>
<organism evidence="2">
    <name type="scientific">Candidatus Tisiphia endosymbiont of Sergentomyia squamirostris</name>
    <dbReference type="NCBI Taxonomy" id="3113639"/>
    <lineage>
        <taxon>Bacteria</taxon>
        <taxon>Pseudomonadati</taxon>
        <taxon>Pseudomonadota</taxon>
        <taxon>Alphaproteobacteria</taxon>
        <taxon>Rickettsiales</taxon>
        <taxon>Rickettsiaceae</taxon>
        <taxon>Rickettsieae</taxon>
        <taxon>Candidatus Tisiphia</taxon>
    </lineage>
</organism>
<protein>
    <submittedName>
        <fullName evidence="2">Uncharacterized protein</fullName>
    </submittedName>
</protein>
<proteinExistence type="predicted"/>
<accession>A0AAT9G9C3</accession>
<dbReference type="EMBL" id="AP029170">
    <property type="protein sequence ID" value="BFD46382.1"/>
    <property type="molecule type" value="Genomic_DNA"/>
</dbReference>
<keyword evidence="1" id="KW-1133">Transmembrane helix</keyword>
<keyword evidence="1" id="KW-0472">Membrane</keyword>
<sequence>MRFTEKRICEALRREILLSIEVHLEKAIEKGVISALKSFGADVDNQQEVQCDFHFLRKLRKRSEESSHMLIRAVISVTIGTAAVTLWEGVKIILLK</sequence>
<evidence type="ECO:0000313" key="2">
    <source>
        <dbReference type="EMBL" id="BFD46382.1"/>
    </source>
</evidence>
<name>A0AAT9G9C3_9RICK</name>
<gene>
    <name evidence="2" type="ORF">DMENIID0002_10280</name>
</gene>
<dbReference type="AlphaFoldDB" id="A0AAT9G9C3"/>
<keyword evidence="1" id="KW-0812">Transmembrane</keyword>
<feature type="transmembrane region" description="Helical" evidence="1">
    <location>
        <begin position="69"/>
        <end position="87"/>
    </location>
</feature>
<evidence type="ECO:0000256" key="1">
    <source>
        <dbReference type="SAM" id="Phobius"/>
    </source>
</evidence>